<evidence type="ECO:0000313" key="3">
    <source>
        <dbReference type="EMBL" id="GMT11714.1"/>
    </source>
</evidence>
<accession>A0AAV5UZX4</accession>
<dbReference type="Proteomes" id="UP001432322">
    <property type="component" value="Unassembled WGS sequence"/>
</dbReference>
<comment type="caution">
    <text evidence="2">The sequence shown here is derived from an EMBL/GenBank/DDBJ whole genome shotgun (WGS) entry which is preliminary data.</text>
</comment>
<evidence type="ECO:0000313" key="4">
    <source>
        <dbReference type="Proteomes" id="UP001432322"/>
    </source>
</evidence>
<organism evidence="2 4">
    <name type="scientific">Pristionchus fissidentatus</name>
    <dbReference type="NCBI Taxonomy" id="1538716"/>
    <lineage>
        <taxon>Eukaryota</taxon>
        <taxon>Metazoa</taxon>
        <taxon>Ecdysozoa</taxon>
        <taxon>Nematoda</taxon>
        <taxon>Chromadorea</taxon>
        <taxon>Rhabditida</taxon>
        <taxon>Rhabditina</taxon>
        <taxon>Diplogasteromorpha</taxon>
        <taxon>Diplogasteroidea</taxon>
        <taxon>Neodiplogasteridae</taxon>
        <taxon>Pristionchus</taxon>
    </lineage>
</organism>
<evidence type="ECO:0000313" key="2">
    <source>
        <dbReference type="EMBL" id="GMT11713.1"/>
    </source>
</evidence>
<name>A0AAV5UZX4_9BILA</name>
<sequence>MYLFRFCTGKLFVFADNNCVIGDGSGTVQVHSSHASDYGTTLHSRTCDTSRCFNNDIESSWAHEASKRRHGGSSSAVGGCPAVGRHSHSQKCRTHLWGRSSSSGSCSSSSCSRRVRGTCHGSRDEEKGDKGRMHVAKRGEEEEDGKDGWQSDLVHLYRTCLRGSGLENGGKIRK</sequence>
<feature type="compositionally biased region" description="Basic and acidic residues" evidence="1">
    <location>
        <begin position="121"/>
        <end position="140"/>
    </location>
</feature>
<gene>
    <name evidence="2" type="ORF">PFISCL1PPCAC_3010</name>
    <name evidence="3" type="ORF">PFISCL1PPCAC_3011</name>
</gene>
<dbReference type="AlphaFoldDB" id="A0AAV5UZX4"/>
<reference evidence="2" key="1">
    <citation type="submission" date="2023-10" db="EMBL/GenBank/DDBJ databases">
        <title>Genome assembly of Pristionchus species.</title>
        <authorList>
            <person name="Yoshida K."/>
            <person name="Sommer R.J."/>
        </authorList>
    </citation>
    <scope>NUCLEOTIDE SEQUENCE</scope>
    <source>
        <strain evidence="2">RS5133</strain>
    </source>
</reference>
<feature type="region of interest" description="Disordered" evidence="1">
    <location>
        <begin position="98"/>
        <end position="148"/>
    </location>
</feature>
<protein>
    <submittedName>
        <fullName evidence="2">Uncharacterized protein</fullName>
    </submittedName>
</protein>
<proteinExistence type="predicted"/>
<dbReference type="EMBL" id="BTSY01000001">
    <property type="protein sequence ID" value="GMT11714.1"/>
    <property type="molecule type" value="Genomic_DNA"/>
</dbReference>
<dbReference type="EMBL" id="BTSY01000001">
    <property type="protein sequence ID" value="GMT11713.1"/>
    <property type="molecule type" value="Genomic_DNA"/>
</dbReference>
<evidence type="ECO:0000256" key="1">
    <source>
        <dbReference type="SAM" id="MobiDB-lite"/>
    </source>
</evidence>
<keyword evidence="4" id="KW-1185">Reference proteome</keyword>
<feature type="non-terminal residue" evidence="2">
    <location>
        <position position="174"/>
    </location>
</feature>
<feature type="compositionally biased region" description="Low complexity" evidence="1">
    <location>
        <begin position="98"/>
        <end position="112"/>
    </location>
</feature>